<keyword evidence="15" id="KW-1185">Reference proteome</keyword>
<evidence type="ECO:0000256" key="9">
    <source>
        <dbReference type="ARBA" id="ARBA00023010"/>
    </source>
</evidence>
<comment type="subcellular location">
    <subcellularLocation>
        <location evidence="1">Nucleus membrane</location>
        <topology evidence="1">Multi-pass membrane protein</topology>
    </subcellularLocation>
    <subcellularLocation>
        <location evidence="2">Nucleus</location>
        <location evidence="2">Nuclear pore complex</location>
    </subcellularLocation>
</comment>
<comment type="caution">
    <text evidence="14">The sequence shown here is derived from an EMBL/GenBank/DDBJ whole genome shotgun (WGS) entry which is preliminary data.</text>
</comment>
<dbReference type="PANTHER" id="PTHR13269:SF6">
    <property type="entry name" value="NUCLEOPORIN NDC1"/>
    <property type="match status" value="1"/>
</dbReference>
<evidence type="ECO:0000256" key="5">
    <source>
        <dbReference type="ARBA" id="ARBA00022692"/>
    </source>
</evidence>
<comment type="similarity">
    <text evidence="3">Belongs to the NDC1 family.</text>
</comment>
<evidence type="ECO:0000256" key="8">
    <source>
        <dbReference type="ARBA" id="ARBA00022989"/>
    </source>
</evidence>
<keyword evidence="4" id="KW-0813">Transport</keyword>
<proteinExistence type="inferred from homology"/>
<evidence type="ECO:0000256" key="3">
    <source>
        <dbReference type="ARBA" id="ARBA00005760"/>
    </source>
</evidence>
<keyword evidence="7" id="KW-0653">Protein transport</keyword>
<evidence type="ECO:0000256" key="6">
    <source>
        <dbReference type="ARBA" id="ARBA00022816"/>
    </source>
</evidence>
<organism evidence="14 15">
    <name type="scientific">Dryococelus australis</name>
    <dbReference type="NCBI Taxonomy" id="614101"/>
    <lineage>
        <taxon>Eukaryota</taxon>
        <taxon>Metazoa</taxon>
        <taxon>Ecdysozoa</taxon>
        <taxon>Arthropoda</taxon>
        <taxon>Hexapoda</taxon>
        <taxon>Insecta</taxon>
        <taxon>Pterygota</taxon>
        <taxon>Neoptera</taxon>
        <taxon>Polyneoptera</taxon>
        <taxon>Phasmatodea</taxon>
        <taxon>Verophasmatodea</taxon>
        <taxon>Anareolatae</taxon>
        <taxon>Phasmatidae</taxon>
        <taxon>Eurycanthinae</taxon>
        <taxon>Dryococelus</taxon>
    </lineage>
</organism>
<feature type="transmembrane region" description="Helical" evidence="13">
    <location>
        <begin position="76"/>
        <end position="99"/>
    </location>
</feature>
<keyword evidence="10" id="KW-0906">Nuclear pore complex</keyword>
<evidence type="ECO:0008006" key="16">
    <source>
        <dbReference type="Google" id="ProtNLM"/>
    </source>
</evidence>
<sequence length="408" mass="46250">MVQKPSPRYLQFPTIHQLKFLQVKMCLFPIVKQSVVDALSPTLVFFVFYLWKGNTLREIVYGFHDLVSNKLCKDVYGVWSVGTIFQVWFFTSIAFNIVYSMKLLFRVHLTEYHSFPVTAPFGSRLFLTLHEALSSNNPVIMQLGYLDLRVLSETDSSRRNELFTLSHLGGHPHNWNAVVETTLKMVKDFSDKLKAAISDEPKVASASKTKLEENFSKFEVSSPYKSALRNLSPGRYEPITANALNTTVLAPAAEDTVLDIVSRQVKGTIVHLLDKPGIRFFFSDLVELNVHHVMSRAQPVIWAVDGLSLLAATSIVLDKYGVAVKDLPVLVTTLLDLKQVLDRLHKMNAFKKELRSYEADVKMRRSLQAAVKRSLYKITIAFQNHVNELPVTSSVRSQLKPFVLFKEG</sequence>
<reference evidence="14 15" key="1">
    <citation type="submission" date="2023-02" db="EMBL/GenBank/DDBJ databases">
        <title>LHISI_Scaffold_Assembly.</title>
        <authorList>
            <person name="Stuart O.P."/>
            <person name="Cleave R."/>
            <person name="Magrath M.J.L."/>
            <person name="Mikheyev A.S."/>
        </authorList>
    </citation>
    <scope>NUCLEOTIDE SEQUENCE [LARGE SCALE GENOMIC DNA]</scope>
    <source>
        <strain evidence="14">Daus_M_001</strain>
        <tissue evidence="14">Leg muscle</tissue>
    </source>
</reference>
<evidence type="ECO:0000256" key="13">
    <source>
        <dbReference type="SAM" id="Phobius"/>
    </source>
</evidence>
<accession>A0ABQ9G2X3</accession>
<evidence type="ECO:0000313" key="15">
    <source>
        <dbReference type="Proteomes" id="UP001159363"/>
    </source>
</evidence>
<protein>
    <recommendedName>
        <fullName evidence="16">Nucleoporin NDC1</fullName>
    </recommendedName>
</protein>
<keyword evidence="5 13" id="KW-0812">Transmembrane</keyword>
<evidence type="ECO:0000256" key="1">
    <source>
        <dbReference type="ARBA" id="ARBA00004232"/>
    </source>
</evidence>
<name>A0ABQ9G2X3_9NEOP</name>
<dbReference type="EMBL" id="JARBHB010000016">
    <property type="protein sequence ID" value="KAJ8866827.1"/>
    <property type="molecule type" value="Genomic_DNA"/>
</dbReference>
<keyword evidence="9" id="KW-0811">Translocation</keyword>
<keyword evidence="8 13" id="KW-1133">Transmembrane helix</keyword>
<dbReference type="PANTHER" id="PTHR13269">
    <property type="entry name" value="NUCLEOPORIN NDC1"/>
    <property type="match status" value="1"/>
</dbReference>
<evidence type="ECO:0000256" key="4">
    <source>
        <dbReference type="ARBA" id="ARBA00022448"/>
    </source>
</evidence>
<evidence type="ECO:0000256" key="12">
    <source>
        <dbReference type="ARBA" id="ARBA00023242"/>
    </source>
</evidence>
<keyword evidence="6" id="KW-0509">mRNA transport</keyword>
<evidence type="ECO:0000256" key="7">
    <source>
        <dbReference type="ARBA" id="ARBA00022927"/>
    </source>
</evidence>
<keyword evidence="11 13" id="KW-0472">Membrane</keyword>
<evidence type="ECO:0000313" key="14">
    <source>
        <dbReference type="EMBL" id="KAJ8866827.1"/>
    </source>
</evidence>
<dbReference type="Proteomes" id="UP001159363">
    <property type="component" value="Chromosome 15"/>
</dbReference>
<evidence type="ECO:0000256" key="10">
    <source>
        <dbReference type="ARBA" id="ARBA00023132"/>
    </source>
</evidence>
<dbReference type="Pfam" id="PF09531">
    <property type="entry name" value="Ndc1_Nup"/>
    <property type="match status" value="1"/>
</dbReference>
<dbReference type="InterPro" id="IPR019049">
    <property type="entry name" value="Nucleoporin_prot_Ndc1/Nup"/>
</dbReference>
<evidence type="ECO:0000256" key="11">
    <source>
        <dbReference type="ARBA" id="ARBA00023136"/>
    </source>
</evidence>
<gene>
    <name evidence="14" type="ORF">PR048_032688</name>
</gene>
<evidence type="ECO:0000256" key="2">
    <source>
        <dbReference type="ARBA" id="ARBA00004567"/>
    </source>
</evidence>
<keyword evidence="12" id="KW-0539">Nucleus</keyword>